<evidence type="ECO:0000256" key="2">
    <source>
        <dbReference type="SAM" id="Phobius"/>
    </source>
</evidence>
<dbReference type="InterPro" id="IPR053008">
    <property type="entry name" value="Phomopsin_biosynth_assoc"/>
</dbReference>
<dbReference type="PANTHER" id="PTHR35896">
    <property type="entry name" value="IG-LIKE DOMAIN-CONTAINING PROTEIN"/>
    <property type="match status" value="1"/>
</dbReference>
<dbReference type="STRING" id="60169.A0A1V6NF49"/>
<feature type="region of interest" description="Disordered" evidence="1">
    <location>
        <begin position="1"/>
        <end position="22"/>
    </location>
</feature>
<evidence type="ECO:0000256" key="1">
    <source>
        <dbReference type="SAM" id="MobiDB-lite"/>
    </source>
</evidence>
<sequence>MASTEYSALDDSEDGPETKTTKFRSKVRSNRLTCLVCLLIGMVLGAGIASVFNPTVRLVANAIANATLRPPEVDMDSHFVFDAETGEAKCGTHWTEAKRLGCQFDVMASRWYSPNCFNEGVLGEMLEEVDFKWYADREHTKEVSRDVVLAGEFEAVYPNNDYHIMHCLYLWRRLHSAIIEHRHLDDDVYSYEHTLHCTRLIMKWPRGINSTTIATSGIPYCRSQPL</sequence>
<dbReference type="PANTHER" id="PTHR35896:SF3">
    <property type="entry name" value="MAJOR FACILITATOR SUPERFAMILY TRANSPORTER"/>
    <property type="match status" value="1"/>
</dbReference>
<organism evidence="3 4">
    <name type="scientific">Penicillium polonicum</name>
    <dbReference type="NCBI Taxonomy" id="60169"/>
    <lineage>
        <taxon>Eukaryota</taxon>
        <taxon>Fungi</taxon>
        <taxon>Dikarya</taxon>
        <taxon>Ascomycota</taxon>
        <taxon>Pezizomycotina</taxon>
        <taxon>Eurotiomycetes</taxon>
        <taxon>Eurotiomycetidae</taxon>
        <taxon>Eurotiales</taxon>
        <taxon>Aspergillaceae</taxon>
        <taxon>Penicillium</taxon>
    </lineage>
</organism>
<keyword evidence="4" id="KW-1185">Reference proteome</keyword>
<reference evidence="4" key="1">
    <citation type="journal article" date="2017" name="Nat. Microbiol.">
        <title>Global analysis of biosynthetic gene clusters reveals vast potential of secondary metabolite production in Penicillium species.</title>
        <authorList>
            <person name="Nielsen J.C."/>
            <person name="Grijseels S."/>
            <person name="Prigent S."/>
            <person name="Ji B."/>
            <person name="Dainat J."/>
            <person name="Nielsen K.F."/>
            <person name="Frisvad J.C."/>
            <person name="Workman M."/>
            <person name="Nielsen J."/>
        </authorList>
    </citation>
    <scope>NUCLEOTIDE SEQUENCE [LARGE SCALE GENOMIC DNA]</scope>
    <source>
        <strain evidence="4">IBT 4502</strain>
    </source>
</reference>
<dbReference type="EMBL" id="MDYM01000010">
    <property type="protein sequence ID" value="OQD63209.1"/>
    <property type="molecule type" value="Genomic_DNA"/>
</dbReference>
<keyword evidence="2" id="KW-0472">Membrane</keyword>
<feature type="transmembrane region" description="Helical" evidence="2">
    <location>
        <begin position="32"/>
        <end position="52"/>
    </location>
</feature>
<keyword evidence="2" id="KW-1133">Transmembrane helix</keyword>
<dbReference type="AlphaFoldDB" id="A0A1V6NF49"/>
<protein>
    <submittedName>
        <fullName evidence="3">Uncharacterized protein</fullName>
    </submittedName>
</protein>
<keyword evidence="2" id="KW-0812">Transmembrane</keyword>
<dbReference type="Proteomes" id="UP000191408">
    <property type="component" value="Unassembled WGS sequence"/>
</dbReference>
<accession>A0A1V6NF49</accession>
<gene>
    <name evidence="3" type="ORF">PENPOL_c010G10059</name>
</gene>
<dbReference type="OrthoDB" id="4227547at2759"/>
<evidence type="ECO:0000313" key="4">
    <source>
        <dbReference type="Proteomes" id="UP000191408"/>
    </source>
</evidence>
<name>A0A1V6NF49_PENPO</name>
<comment type="caution">
    <text evidence="3">The sequence shown here is derived from an EMBL/GenBank/DDBJ whole genome shotgun (WGS) entry which is preliminary data.</text>
</comment>
<evidence type="ECO:0000313" key="3">
    <source>
        <dbReference type="EMBL" id="OQD63209.1"/>
    </source>
</evidence>
<proteinExistence type="predicted"/>